<feature type="transmembrane region" description="Helical" evidence="1">
    <location>
        <begin position="277"/>
        <end position="302"/>
    </location>
</feature>
<feature type="transmembrane region" description="Helical" evidence="1">
    <location>
        <begin position="345"/>
        <end position="366"/>
    </location>
</feature>
<gene>
    <name evidence="2" type="ORF">D9613_001058</name>
</gene>
<keyword evidence="1" id="KW-0812">Transmembrane</keyword>
<dbReference type="Proteomes" id="UP000521872">
    <property type="component" value="Unassembled WGS sequence"/>
</dbReference>
<comment type="caution">
    <text evidence="2">The sequence shown here is derived from an EMBL/GenBank/DDBJ whole genome shotgun (WGS) entry which is preliminary data.</text>
</comment>
<feature type="transmembrane region" description="Helical" evidence="1">
    <location>
        <begin position="386"/>
        <end position="410"/>
    </location>
</feature>
<accession>A0A8H4R300</accession>
<keyword evidence="1" id="KW-0472">Membrane</keyword>
<sequence>MGTQVPTPTDSITVSPIKRDDCFYVDTIVFQVEDTLFRVPKWGFEEPECFFADMFKSALPGPGPNGEQVEGTSDDSPIVMEGESKFHFRAFLKALYSRVYKVLPDPRKPYDASLDRKVDISGYDEWLGVLHLATKWNFTSMRKKAISEVERCFPRTKLTIWEKMDIARKYNVREWICDGFFWCTYLMDEEDAHHLDSSTFSVLVILRSTLHASVRTMANVSLDSLPNPLTPVAFFPPDLAYQVTIAQYVLAGSTAVLIWDILTNLHADIKMVKRVKVNLSIIVYFISRLSTLFFLLGATILQTAPLSNCQPMNMALKVMYPIVLPSTSLLFFFRIQALYSGNTKVVAFFFCMWLAVIGGSITPAIGVGVMNIGTTDYCTNSGARSYVFAAGVIPFVNDTLVFCATSWKLWKNAYVTQSIHNNVKVMVLGRHLPAFSRALLRDGQAYYLTTLTVTLVTIALFFDNSISVVYRAFTGTPNFALMNSMACHVYRNVKLGVYRESFGVTGSMSLPRHGRTVLSTTVLGSRNQGPDVGASSTRHDGQSSVLEVELDHISKTSLEKGGQRLGHSSDVLPAV</sequence>
<dbReference type="AlphaFoldDB" id="A0A8H4R300"/>
<keyword evidence="3" id="KW-1185">Reference proteome</keyword>
<feature type="transmembrane region" description="Helical" evidence="1">
    <location>
        <begin position="314"/>
        <end position="333"/>
    </location>
</feature>
<evidence type="ECO:0000313" key="2">
    <source>
        <dbReference type="EMBL" id="KAF4620857.1"/>
    </source>
</evidence>
<evidence type="ECO:0000313" key="3">
    <source>
        <dbReference type="Proteomes" id="UP000521872"/>
    </source>
</evidence>
<dbReference type="EMBL" id="JAACJL010000015">
    <property type="protein sequence ID" value="KAF4620857.1"/>
    <property type="molecule type" value="Genomic_DNA"/>
</dbReference>
<proteinExistence type="predicted"/>
<feature type="transmembrane region" description="Helical" evidence="1">
    <location>
        <begin position="445"/>
        <end position="462"/>
    </location>
</feature>
<keyword evidence="1" id="KW-1133">Transmembrane helix</keyword>
<evidence type="ECO:0000256" key="1">
    <source>
        <dbReference type="SAM" id="Phobius"/>
    </source>
</evidence>
<feature type="transmembrane region" description="Helical" evidence="1">
    <location>
        <begin position="245"/>
        <end position="265"/>
    </location>
</feature>
<organism evidence="2 3">
    <name type="scientific">Agrocybe pediades</name>
    <dbReference type="NCBI Taxonomy" id="84607"/>
    <lineage>
        <taxon>Eukaryota</taxon>
        <taxon>Fungi</taxon>
        <taxon>Dikarya</taxon>
        <taxon>Basidiomycota</taxon>
        <taxon>Agaricomycotina</taxon>
        <taxon>Agaricomycetes</taxon>
        <taxon>Agaricomycetidae</taxon>
        <taxon>Agaricales</taxon>
        <taxon>Agaricineae</taxon>
        <taxon>Strophariaceae</taxon>
        <taxon>Agrocybe</taxon>
    </lineage>
</organism>
<reference evidence="2 3" key="1">
    <citation type="submission" date="2019-12" db="EMBL/GenBank/DDBJ databases">
        <authorList>
            <person name="Floudas D."/>
            <person name="Bentzer J."/>
            <person name="Ahren D."/>
            <person name="Johansson T."/>
            <person name="Persson P."/>
            <person name="Tunlid A."/>
        </authorList>
    </citation>
    <scope>NUCLEOTIDE SEQUENCE [LARGE SCALE GENOMIC DNA]</scope>
    <source>
        <strain evidence="2 3">CBS 102.39</strain>
    </source>
</reference>
<protein>
    <submittedName>
        <fullName evidence="2">Uncharacterized protein</fullName>
    </submittedName>
</protein>
<name>A0A8H4R300_9AGAR</name>